<evidence type="ECO:0000256" key="2">
    <source>
        <dbReference type="ARBA" id="ARBA00023125"/>
    </source>
</evidence>
<reference evidence="5 6" key="1">
    <citation type="submission" date="2017-06" db="EMBL/GenBank/DDBJ databases">
        <title>Draft genome sequence of anaerobic fermentative bacterium Anaeromicrobium sediminis DY2726D isolated from West Pacific Ocean sediments.</title>
        <authorList>
            <person name="Zeng X."/>
        </authorList>
    </citation>
    <scope>NUCLEOTIDE SEQUENCE [LARGE SCALE GENOMIC DNA]</scope>
    <source>
        <strain evidence="5 6">DY2726D</strain>
    </source>
</reference>
<dbReference type="PANTHER" id="PTHR42756:SF1">
    <property type="entry name" value="TRANSCRIPTIONAL REPRESSOR OF EMRAB OPERON"/>
    <property type="match status" value="1"/>
</dbReference>
<dbReference type="InterPro" id="IPR036390">
    <property type="entry name" value="WH_DNA-bd_sf"/>
</dbReference>
<gene>
    <name evidence="5" type="ORF">CCE28_15615</name>
</gene>
<dbReference type="OrthoDB" id="1551170at2"/>
<evidence type="ECO:0000313" key="6">
    <source>
        <dbReference type="Proteomes" id="UP000216024"/>
    </source>
</evidence>
<name>A0A267MFK4_9FIRM</name>
<keyword evidence="2" id="KW-0238">DNA-binding</keyword>
<dbReference type="InterPro" id="IPR000835">
    <property type="entry name" value="HTH_MarR-typ"/>
</dbReference>
<evidence type="ECO:0000313" key="5">
    <source>
        <dbReference type="EMBL" id="PAB58364.1"/>
    </source>
</evidence>
<dbReference type="GO" id="GO:0003700">
    <property type="term" value="F:DNA-binding transcription factor activity"/>
    <property type="evidence" value="ECO:0007669"/>
    <property type="project" value="InterPro"/>
</dbReference>
<dbReference type="GO" id="GO:0003677">
    <property type="term" value="F:DNA binding"/>
    <property type="evidence" value="ECO:0007669"/>
    <property type="project" value="UniProtKB-KW"/>
</dbReference>
<dbReference type="SUPFAM" id="SSF46785">
    <property type="entry name" value="Winged helix' DNA-binding domain"/>
    <property type="match status" value="1"/>
</dbReference>
<keyword evidence="1" id="KW-0805">Transcription regulation</keyword>
<proteinExistence type="predicted"/>
<evidence type="ECO:0000259" key="4">
    <source>
        <dbReference type="PROSITE" id="PS50995"/>
    </source>
</evidence>
<dbReference type="Gene3D" id="1.10.10.10">
    <property type="entry name" value="Winged helix-like DNA-binding domain superfamily/Winged helix DNA-binding domain"/>
    <property type="match status" value="1"/>
</dbReference>
<dbReference type="Pfam" id="PF01047">
    <property type="entry name" value="MarR"/>
    <property type="match status" value="1"/>
</dbReference>
<dbReference type="AlphaFoldDB" id="A0A267MFK4"/>
<dbReference type="EMBL" id="NIBG01000016">
    <property type="protein sequence ID" value="PAB58364.1"/>
    <property type="molecule type" value="Genomic_DNA"/>
</dbReference>
<evidence type="ECO:0000256" key="3">
    <source>
        <dbReference type="ARBA" id="ARBA00023163"/>
    </source>
</evidence>
<dbReference type="InterPro" id="IPR036388">
    <property type="entry name" value="WH-like_DNA-bd_sf"/>
</dbReference>
<comment type="caution">
    <text evidence="5">The sequence shown here is derived from an EMBL/GenBank/DDBJ whole genome shotgun (WGS) entry which is preliminary data.</text>
</comment>
<dbReference type="SMART" id="SM00347">
    <property type="entry name" value="HTH_MARR"/>
    <property type="match status" value="1"/>
</dbReference>
<protein>
    <submittedName>
        <fullName evidence="5">MarR family transcriptional regulator</fullName>
    </submittedName>
</protein>
<dbReference type="Proteomes" id="UP000216024">
    <property type="component" value="Unassembled WGS sequence"/>
</dbReference>
<dbReference type="PANTHER" id="PTHR42756">
    <property type="entry name" value="TRANSCRIPTIONAL REGULATOR, MARR"/>
    <property type="match status" value="1"/>
</dbReference>
<evidence type="ECO:0000256" key="1">
    <source>
        <dbReference type="ARBA" id="ARBA00023015"/>
    </source>
</evidence>
<sequence>MTENLLSCCLYFTANKLSRIITKMAEEEFVKTGVSPSYAFLLMTVYSNPGISPKEISKELHIAPSTITRFVDKLEVKGLVNREFKGKNSFIYLTQEGKELQVEIQKCWKSLYDRYSEILGYEDGDALTLLINEAAGKLETK</sequence>
<keyword evidence="6" id="KW-1185">Reference proteome</keyword>
<dbReference type="PROSITE" id="PS50995">
    <property type="entry name" value="HTH_MARR_2"/>
    <property type="match status" value="1"/>
</dbReference>
<dbReference type="PRINTS" id="PR00598">
    <property type="entry name" value="HTHMARR"/>
</dbReference>
<organism evidence="5 6">
    <name type="scientific">Anaeromicrobium sediminis</name>
    <dbReference type="NCBI Taxonomy" id="1478221"/>
    <lineage>
        <taxon>Bacteria</taxon>
        <taxon>Bacillati</taxon>
        <taxon>Bacillota</taxon>
        <taxon>Clostridia</taxon>
        <taxon>Peptostreptococcales</taxon>
        <taxon>Thermotaleaceae</taxon>
        <taxon>Anaeromicrobium</taxon>
    </lineage>
</organism>
<dbReference type="RefSeq" id="WP_095134666.1">
    <property type="nucleotide sequence ID" value="NZ_NIBG01000016.1"/>
</dbReference>
<feature type="domain" description="HTH marR-type" evidence="4">
    <location>
        <begin position="3"/>
        <end position="136"/>
    </location>
</feature>
<accession>A0A267MFK4</accession>
<keyword evidence="3" id="KW-0804">Transcription</keyword>